<evidence type="ECO:0000256" key="2">
    <source>
        <dbReference type="ARBA" id="ARBA00022763"/>
    </source>
</evidence>
<gene>
    <name evidence="7 9" type="primary">recR</name>
    <name evidence="9" type="ORF">ENK37_09195</name>
</gene>
<evidence type="ECO:0000256" key="7">
    <source>
        <dbReference type="HAMAP-Rule" id="MF_00017"/>
    </source>
</evidence>
<dbReference type="PANTHER" id="PTHR30446:SF0">
    <property type="entry name" value="RECOMBINATION PROTEIN RECR"/>
    <property type="match status" value="1"/>
</dbReference>
<sequence>MRYPERLLALIRALSRLPGVGPKSAQKLGLHLAQNKAEAAELAAALEEVRRHVGVCERCGNLAEGPLCPVCADPTRDAEIIAVVETAADVLAIEKSGEYTGVYHVLGGALNPLEGVGPEHLRVESLLERARTAREVILATSMTVEGEATAAYLSERLAGGPAKLSRPAYGLPVGGTLEYVDEVTLARALAHRQPMAD</sequence>
<dbReference type="HAMAP" id="MF_00017">
    <property type="entry name" value="RecR"/>
    <property type="match status" value="1"/>
</dbReference>
<dbReference type="SMART" id="SM00493">
    <property type="entry name" value="TOPRIM"/>
    <property type="match status" value="1"/>
</dbReference>
<dbReference type="GO" id="GO:0006310">
    <property type="term" value="P:DNA recombination"/>
    <property type="evidence" value="ECO:0007669"/>
    <property type="project" value="UniProtKB-UniRule"/>
</dbReference>
<comment type="function">
    <text evidence="7">May play a role in DNA repair. It seems to be involved in an RecBC-independent recombinational process of DNA repair. It may act with RecF and RecO.</text>
</comment>
<evidence type="ECO:0000256" key="3">
    <source>
        <dbReference type="ARBA" id="ARBA00022771"/>
    </source>
</evidence>
<dbReference type="Pfam" id="PF21176">
    <property type="entry name" value="RecR_HhH"/>
    <property type="match status" value="1"/>
</dbReference>
<dbReference type="Pfam" id="PF21175">
    <property type="entry name" value="RecR_C"/>
    <property type="match status" value="1"/>
</dbReference>
<dbReference type="Pfam" id="PF02132">
    <property type="entry name" value="RecR_ZnF"/>
    <property type="match status" value="1"/>
</dbReference>
<dbReference type="InterPro" id="IPR023627">
    <property type="entry name" value="Rcmb_RecR"/>
</dbReference>
<dbReference type="Gene3D" id="1.10.8.420">
    <property type="entry name" value="RecR Domain 1"/>
    <property type="match status" value="1"/>
</dbReference>
<dbReference type="AlphaFoldDB" id="A0A7C4VDD0"/>
<dbReference type="InterPro" id="IPR000093">
    <property type="entry name" value="DNA_Rcmb_RecR"/>
</dbReference>
<protein>
    <recommendedName>
        <fullName evidence="7">Recombination protein RecR</fullName>
    </recommendedName>
</protein>
<dbReference type="PROSITE" id="PS01300">
    <property type="entry name" value="RECR"/>
    <property type="match status" value="1"/>
</dbReference>
<keyword evidence="2 7" id="KW-0227">DNA damage</keyword>
<keyword evidence="1 7" id="KW-0479">Metal-binding</keyword>
<keyword evidence="3 7" id="KW-0863">Zinc-finger</keyword>
<organism evidence="9">
    <name type="scientific">Oceanithermus profundus</name>
    <dbReference type="NCBI Taxonomy" id="187137"/>
    <lineage>
        <taxon>Bacteria</taxon>
        <taxon>Thermotogati</taxon>
        <taxon>Deinococcota</taxon>
        <taxon>Deinococci</taxon>
        <taxon>Thermales</taxon>
        <taxon>Thermaceae</taxon>
        <taxon>Oceanithermus</taxon>
    </lineage>
</organism>
<comment type="caution">
    <text evidence="9">The sequence shown here is derived from an EMBL/GenBank/DDBJ whole genome shotgun (WGS) entry which is preliminary data.</text>
</comment>
<keyword evidence="6 7" id="KW-0234">DNA repair</keyword>
<dbReference type="EMBL" id="DRPZ01000235">
    <property type="protein sequence ID" value="HGY10204.1"/>
    <property type="molecule type" value="Genomic_DNA"/>
</dbReference>
<dbReference type="GO" id="GO:0006281">
    <property type="term" value="P:DNA repair"/>
    <property type="evidence" value="ECO:0007669"/>
    <property type="project" value="UniProtKB-UniRule"/>
</dbReference>
<accession>A0A7C4VDD0</accession>
<evidence type="ECO:0000259" key="8">
    <source>
        <dbReference type="PROSITE" id="PS50880"/>
    </source>
</evidence>
<dbReference type="SUPFAM" id="SSF111304">
    <property type="entry name" value="Recombination protein RecR"/>
    <property type="match status" value="1"/>
</dbReference>
<evidence type="ECO:0000256" key="6">
    <source>
        <dbReference type="ARBA" id="ARBA00023204"/>
    </source>
</evidence>
<reference evidence="9" key="1">
    <citation type="journal article" date="2020" name="mSystems">
        <title>Genome- and Community-Level Interaction Insights into Carbon Utilization and Element Cycling Functions of Hydrothermarchaeota in Hydrothermal Sediment.</title>
        <authorList>
            <person name="Zhou Z."/>
            <person name="Liu Y."/>
            <person name="Xu W."/>
            <person name="Pan J."/>
            <person name="Luo Z.H."/>
            <person name="Li M."/>
        </authorList>
    </citation>
    <scope>NUCLEOTIDE SEQUENCE [LARGE SCALE GENOMIC DNA]</scope>
    <source>
        <strain evidence="9">HyVt-570</strain>
    </source>
</reference>
<dbReference type="PANTHER" id="PTHR30446">
    <property type="entry name" value="RECOMBINATION PROTEIN RECR"/>
    <property type="match status" value="1"/>
</dbReference>
<dbReference type="InterPro" id="IPR034137">
    <property type="entry name" value="TOPRIM_RecR"/>
</dbReference>
<evidence type="ECO:0000256" key="1">
    <source>
        <dbReference type="ARBA" id="ARBA00022723"/>
    </source>
</evidence>
<evidence type="ECO:0000256" key="5">
    <source>
        <dbReference type="ARBA" id="ARBA00023172"/>
    </source>
</evidence>
<feature type="domain" description="Toprim" evidence="8">
    <location>
        <begin position="79"/>
        <end position="172"/>
    </location>
</feature>
<dbReference type="InterPro" id="IPR015967">
    <property type="entry name" value="Rcmb_RecR_Znf"/>
</dbReference>
<feature type="zinc finger region" description="C4-type" evidence="7">
    <location>
        <begin position="56"/>
        <end position="71"/>
    </location>
</feature>
<dbReference type="GO" id="GO:0003677">
    <property type="term" value="F:DNA binding"/>
    <property type="evidence" value="ECO:0007669"/>
    <property type="project" value="UniProtKB-UniRule"/>
</dbReference>
<keyword evidence="4 7" id="KW-0862">Zinc</keyword>
<dbReference type="InterPro" id="IPR006171">
    <property type="entry name" value="TOPRIM_dom"/>
</dbReference>
<evidence type="ECO:0000256" key="4">
    <source>
        <dbReference type="ARBA" id="ARBA00022833"/>
    </source>
</evidence>
<keyword evidence="5 7" id="KW-0233">DNA recombination</keyword>
<comment type="similarity">
    <text evidence="7">Belongs to the RecR family.</text>
</comment>
<proteinExistence type="inferred from homology"/>
<dbReference type="CDD" id="cd01025">
    <property type="entry name" value="TOPRIM_recR"/>
    <property type="match status" value="1"/>
</dbReference>
<dbReference type="Gene3D" id="6.10.250.240">
    <property type="match status" value="1"/>
</dbReference>
<dbReference type="GO" id="GO:0008270">
    <property type="term" value="F:zinc ion binding"/>
    <property type="evidence" value="ECO:0007669"/>
    <property type="project" value="UniProtKB-KW"/>
</dbReference>
<evidence type="ECO:0000313" key="9">
    <source>
        <dbReference type="EMBL" id="HGY10204.1"/>
    </source>
</evidence>
<name>A0A7C4VDD0_9DEIN</name>
<dbReference type="Gene3D" id="3.40.1360.10">
    <property type="match status" value="1"/>
</dbReference>
<dbReference type="NCBIfam" id="TIGR00615">
    <property type="entry name" value="recR"/>
    <property type="match status" value="1"/>
</dbReference>
<dbReference type="Pfam" id="PF13662">
    <property type="entry name" value="Toprim_4"/>
    <property type="match status" value="1"/>
</dbReference>
<dbReference type="PROSITE" id="PS50880">
    <property type="entry name" value="TOPRIM"/>
    <property type="match status" value="1"/>
</dbReference>
<dbReference type="Proteomes" id="UP000885759">
    <property type="component" value="Unassembled WGS sequence"/>
</dbReference>